<proteinExistence type="predicted"/>
<sequence>MVFAWQTILNAPFFHSLELAVLDEDGMHALVFPCRRAVDGWKDAITGHLVDVVPTHWRHWGEEDEEA</sequence>
<gene>
    <name evidence="1" type="ORF">D3242_15625</name>
</gene>
<keyword evidence="2" id="KW-1185">Reference proteome</keyword>
<accession>A0A6M7TPV1</accession>
<evidence type="ECO:0000313" key="2">
    <source>
        <dbReference type="Proteomes" id="UP000275530"/>
    </source>
</evidence>
<organism evidence="1 2">
    <name type="scientific">Mesorhizobium jarvisii</name>
    <dbReference type="NCBI Taxonomy" id="1777867"/>
    <lineage>
        <taxon>Bacteria</taxon>
        <taxon>Pseudomonadati</taxon>
        <taxon>Pseudomonadota</taxon>
        <taxon>Alphaproteobacteria</taxon>
        <taxon>Hyphomicrobiales</taxon>
        <taxon>Phyllobacteriaceae</taxon>
        <taxon>Mesorhizobium</taxon>
    </lineage>
</organism>
<comment type="caution">
    <text evidence="1">The sequence shown here is derived from an EMBL/GenBank/DDBJ whole genome shotgun (WGS) entry which is preliminary data.</text>
</comment>
<evidence type="ECO:0000313" key="1">
    <source>
        <dbReference type="EMBL" id="RJT34058.1"/>
    </source>
</evidence>
<dbReference type="AlphaFoldDB" id="A0A6M7TPV1"/>
<name>A0A6M7TPV1_9HYPH</name>
<protein>
    <submittedName>
        <fullName evidence="1">Uncharacterized protein</fullName>
    </submittedName>
</protein>
<reference evidence="1 2" key="1">
    <citation type="submission" date="2018-09" db="EMBL/GenBank/DDBJ databases">
        <title>Mesorhizobium carmichaelinearum sp. nov. isolated from Carmichaelinea spp. root nodules in New Zealand.</title>
        <authorList>
            <person name="De Meyer S.E."/>
        </authorList>
    </citation>
    <scope>NUCLEOTIDE SEQUENCE [LARGE SCALE GENOMIC DNA]</scope>
    <source>
        <strain evidence="1 2">LMG 28313</strain>
    </source>
</reference>
<dbReference type="Proteomes" id="UP000275530">
    <property type="component" value="Unassembled WGS sequence"/>
</dbReference>
<dbReference type="EMBL" id="QZXA01000005">
    <property type="protein sequence ID" value="RJT34058.1"/>
    <property type="molecule type" value="Genomic_DNA"/>
</dbReference>